<name>A0A8H9HH36_KITAU</name>
<feature type="transmembrane region" description="Helical" evidence="2">
    <location>
        <begin position="65"/>
        <end position="85"/>
    </location>
</feature>
<evidence type="ECO:0000256" key="2">
    <source>
        <dbReference type="SAM" id="Phobius"/>
    </source>
</evidence>
<dbReference type="Pfam" id="PF19136">
    <property type="entry name" value="DUF5819"/>
    <property type="match status" value="1"/>
</dbReference>
<protein>
    <submittedName>
        <fullName evidence="3">Uncharacterized protein</fullName>
    </submittedName>
</protein>
<dbReference type="AlphaFoldDB" id="A0A8H9HH36"/>
<evidence type="ECO:0000313" key="4">
    <source>
        <dbReference type="Proteomes" id="UP000610124"/>
    </source>
</evidence>
<comment type="caution">
    <text evidence="3">The sequence shown here is derived from an EMBL/GenBank/DDBJ whole genome shotgun (WGS) entry which is preliminary data.</text>
</comment>
<reference evidence="3" key="2">
    <citation type="submission" date="2020-09" db="EMBL/GenBank/DDBJ databases">
        <authorList>
            <person name="Sun Q."/>
            <person name="Ohkuma M."/>
        </authorList>
    </citation>
    <scope>NUCLEOTIDE SEQUENCE</scope>
    <source>
        <strain evidence="3">JCM 4434</strain>
    </source>
</reference>
<feature type="region of interest" description="Disordered" evidence="1">
    <location>
        <begin position="1"/>
        <end position="52"/>
    </location>
</feature>
<dbReference type="EMBL" id="BMUB01000003">
    <property type="protein sequence ID" value="GGU64715.1"/>
    <property type="molecule type" value="Genomic_DNA"/>
</dbReference>
<evidence type="ECO:0000313" key="3">
    <source>
        <dbReference type="EMBL" id="GGU64715.1"/>
    </source>
</evidence>
<accession>A0A8H9HH36</accession>
<dbReference type="RefSeq" id="WP_360328366.1">
    <property type="nucleotide sequence ID" value="NZ_JBEZYM010000003.1"/>
</dbReference>
<keyword evidence="2" id="KW-1133">Transmembrane helix</keyword>
<proteinExistence type="predicted"/>
<dbReference type="InterPro" id="IPR043857">
    <property type="entry name" value="DUF5819"/>
</dbReference>
<keyword evidence="2" id="KW-0812">Transmembrane</keyword>
<organism evidence="3 4">
    <name type="scientific">Kitasatospora aureofaciens</name>
    <name type="common">Streptomyces aureofaciens</name>
    <dbReference type="NCBI Taxonomy" id="1894"/>
    <lineage>
        <taxon>Bacteria</taxon>
        <taxon>Bacillati</taxon>
        <taxon>Actinomycetota</taxon>
        <taxon>Actinomycetes</taxon>
        <taxon>Kitasatosporales</taxon>
        <taxon>Streptomycetaceae</taxon>
        <taxon>Kitasatospora</taxon>
    </lineage>
</organism>
<reference evidence="3" key="1">
    <citation type="journal article" date="2014" name="Int. J. Syst. Evol. Microbiol.">
        <title>Complete genome sequence of Corynebacterium casei LMG S-19264T (=DSM 44701T), isolated from a smear-ripened cheese.</title>
        <authorList>
            <consortium name="US DOE Joint Genome Institute (JGI-PGF)"/>
            <person name="Walter F."/>
            <person name="Albersmeier A."/>
            <person name="Kalinowski J."/>
            <person name="Ruckert C."/>
        </authorList>
    </citation>
    <scope>NUCLEOTIDE SEQUENCE</scope>
    <source>
        <strain evidence="3">JCM 4434</strain>
    </source>
</reference>
<sequence length="256" mass="28021">MGRTGRSRTSNDSRSVGLADSGPWSADEENDTAVEPADRPAGGAPGSSAECTGQSRLLRTVTASGVALCVTTALVHVLLVFLYVAPSNQISQRYSKQINAWIYPFFEQNWRLFAPNPESVSRQISARTEATSSNGSKQVSDWFDLTAVDSADVEHNIFPSHTTQNMLRRAWTSYLETHGGDDRSYSARAAMFQKYLRNIAVERVSAHQPGPFQAIQLRVTTQPIAGSPHARGPYPAAKAPVETRYLPLWKVTPNGN</sequence>
<dbReference type="Proteomes" id="UP000610124">
    <property type="component" value="Unassembled WGS sequence"/>
</dbReference>
<gene>
    <name evidence="3" type="ORF">GCM10010502_14360</name>
</gene>
<keyword evidence="2" id="KW-0472">Membrane</keyword>
<evidence type="ECO:0000256" key="1">
    <source>
        <dbReference type="SAM" id="MobiDB-lite"/>
    </source>
</evidence>